<dbReference type="InterPro" id="IPR009003">
    <property type="entry name" value="Peptidase_S1_PA"/>
</dbReference>
<dbReference type="InterPro" id="IPR001254">
    <property type="entry name" value="Trypsin_dom"/>
</dbReference>
<evidence type="ECO:0000313" key="3">
    <source>
        <dbReference type="EMBL" id="TQN40769.1"/>
    </source>
</evidence>
<dbReference type="Gene3D" id="2.40.10.10">
    <property type="entry name" value="Trypsin-like serine proteases"/>
    <property type="match status" value="1"/>
</dbReference>
<protein>
    <submittedName>
        <fullName evidence="3">Trypsin</fullName>
    </submittedName>
</protein>
<evidence type="ECO:0000256" key="1">
    <source>
        <dbReference type="SAM" id="SignalP"/>
    </source>
</evidence>
<keyword evidence="1" id="KW-0732">Signal</keyword>
<dbReference type="Pfam" id="PF00089">
    <property type="entry name" value="Trypsin"/>
    <property type="match status" value="1"/>
</dbReference>
<dbReference type="Proteomes" id="UP000319865">
    <property type="component" value="Unassembled WGS sequence"/>
</dbReference>
<dbReference type="SUPFAM" id="SSF50494">
    <property type="entry name" value="Trypsin-like serine proteases"/>
    <property type="match status" value="1"/>
</dbReference>
<feature type="chain" id="PRO_5039214757" evidence="1">
    <location>
        <begin position="20"/>
        <end position="257"/>
    </location>
</feature>
<dbReference type="GO" id="GO:0004252">
    <property type="term" value="F:serine-type endopeptidase activity"/>
    <property type="evidence" value="ECO:0007669"/>
    <property type="project" value="InterPro"/>
</dbReference>
<comment type="caution">
    <text evidence="3">The sequence shown here is derived from an EMBL/GenBank/DDBJ whole genome shotgun (WGS) entry which is preliminary data.</text>
</comment>
<dbReference type="PRINTS" id="PR00722">
    <property type="entry name" value="CHYMOTRYPSIN"/>
</dbReference>
<dbReference type="PROSITE" id="PS50240">
    <property type="entry name" value="TRYPSIN_DOM"/>
    <property type="match status" value="1"/>
</dbReference>
<name>A0A543P9L5_9ACTN</name>
<evidence type="ECO:0000259" key="2">
    <source>
        <dbReference type="PROSITE" id="PS50240"/>
    </source>
</evidence>
<organism evidence="3 4">
    <name type="scientific">Blastococcus colisei</name>
    <dbReference type="NCBI Taxonomy" id="1564162"/>
    <lineage>
        <taxon>Bacteria</taxon>
        <taxon>Bacillati</taxon>
        <taxon>Actinomycetota</taxon>
        <taxon>Actinomycetes</taxon>
        <taxon>Geodermatophilales</taxon>
        <taxon>Geodermatophilaceae</taxon>
        <taxon>Blastococcus</taxon>
    </lineage>
</organism>
<dbReference type="InterPro" id="IPR051333">
    <property type="entry name" value="CLIP_Serine_Protease"/>
</dbReference>
<keyword evidence="4" id="KW-1185">Reference proteome</keyword>
<dbReference type="GO" id="GO:0006508">
    <property type="term" value="P:proteolysis"/>
    <property type="evidence" value="ECO:0007669"/>
    <property type="project" value="InterPro"/>
</dbReference>
<evidence type="ECO:0000313" key="4">
    <source>
        <dbReference type="Proteomes" id="UP000319865"/>
    </source>
</evidence>
<dbReference type="InterPro" id="IPR043504">
    <property type="entry name" value="Peptidase_S1_PA_chymotrypsin"/>
</dbReference>
<dbReference type="RefSeq" id="WP_142023604.1">
    <property type="nucleotide sequence ID" value="NZ_VFQE01000001.1"/>
</dbReference>
<dbReference type="OrthoDB" id="9815928at2"/>
<dbReference type="PANTHER" id="PTHR24260:SF136">
    <property type="entry name" value="GH08193P-RELATED"/>
    <property type="match status" value="1"/>
</dbReference>
<accession>A0A543P9L5</accession>
<feature type="domain" description="Peptidase S1" evidence="2">
    <location>
        <begin position="31"/>
        <end position="254"/>
    </location>
</feature>
<dbReference type="InterPro" id="IPR018114">
    <property type="entry name" value="TRYPSIN_HIS"/>
</dbReference>
<dbReference type="SMART" id="SM00020">
    <property type="entry name" value="Tryp_SPc"/>
    <property type="match status" value="1"/>
</dbReference>
<dbReference type="AlphaFoldDB" id="A0A543P9L5"/>
<gene>
    <name evidence="3" type="ORF">FHU33_0118</name>
</gene>
<dbReference type="PANTHER" id="PTHR24260">
    <property type="match status" value="1"/>
</dbReference>
<dbReference type="InterPro" id="IPR001314">
    <property type="entry name" value="Peptidase_S1A"/>
</dbReference>
<proteinExistence type="predicted"/>
<dbReference type="PROSITE" id="PS00134">
    <property type="entry name" value="TRYPSIN_HIS"/>
    <property type="match status" value="1"/>
</dbReference>
<reference evidence="3 4" key="1">
    <citation type="submission" date="2019-06" db="EMBL/GenBank/DDBJ databases">
        <title>Sequencing the genomes of 1000 actinobacteria strains.</title>
        <authorList>
            <person name="Klenk H.-P."/>
        </authorList>
    </citation>
    <scope>NUCLEOTIDE SEQUENCE [LARGE SCALE GENOMIC DNA]</scope>
    <source>
        <strain evidence="3 4">DSM 46837</strain>
    </source>
</reference>
<dbReference type="EMBL" id="VFQE01000001">
    <property type="protein sequence ID" value="TQN40769.1"/>
    <property type="molecule type" value="Genomic_DNA"/>
</dbReference>
<sequence>MRLPRVLAAVISASSAVLAVGALGMAPAAAIANGVAAEEGQFPFAVQLKLDDIMRSDGTTYDSACSGALISPTWIMTAGHCFHDGDRNRVSGAPRYATTARLGTASTTDPDAGVTRTVTWVEQSSTNDIAVARLDAPVEGITPIALNTAKPARGQVLTFAGWGATTSDGPPSEQLYWGQVSVSSVRSTTVLVKGHWPAKDTSACPYDSGAPYFTDSPTPALVSVESGGPACPHRQQETTARVDVVLPWVNSVVTDLS</sequence>
<feature type="signal peptide" evidence="1">
    <location>
        <begin position="1"/>
        <end position="19"/>
    </location>
</feature>